<reference evidence="7" key="1">
    <citation type="submission" date="2016-04" db="UniProtKB">
        <authorList>
            <consortium name="WormBaseParasite"/>
        </authorList>
    </citation>
    <scope>IDENTIFICATION</scope>
</reference>
<dbReference type="OMA" id="HEGHMMK"/>
<evidence type="ECO:0000313" key="6">
    <source>
        <dbReference type="Proteomes" id="UP000276776"/>
    </source>
</evidence>
<keyword evidence="4" id="KW-0187">Copper transport</keyword>
<dbReference type="GO" id="GO:0005375">
    <property type="term" value="F:copper ion transmembrane transporter activity"/>
    <property type="evidence" value="ECO:0007669"/>
    <property type="project" value="UniProtKB-UniRule"/>
</dbReference>
<keyword evidence="2 4" id="KW-1133">Transmembrane helix</keyword>
<sequence>MNHDGTHGHSGHASLHNYHMDVLNSHSMDGHHHNGHNMKMWFHAGYEEIILFEFWHIESFYGLLLSCALIFILACLYEAIKWFRVYLQISIARCPPSCRHASRDVELLREKCVLDVRRRNEDNHSLTRLMQASLYMVQLTLAYWLMLIAMTYNVWLTAAVITGAAFGHWLFAVSKCFNPQTDQLDAFAADACH</sequence>
<keyword evidence="4" id="KW-0186">Copper</keyword>
<keyword evidence="4" id="KW-0813">Transport</keyword>
<dbReference type="OrthoDB" id="161814at2759"/>
<proteinExistence type="inferred from homology"/>
<dbReference type="AlphaFoldDB" id="A0A0N5D510"/>
<keyword evidence="4" id="KW-0406">Ion transport</keyword>
<dbReference type="GO" id="GO:0016020">
    <property type="term" value="C:membrane"/>
    <property type="evidence" value="ECO:0007669"/>
    <property type="project" value="UniProtKB-SubCell"/>
</dbReference>
<evidence type="ECO:0000256" key="3">
    <source>
        <dbReference type="ARBA" id="ARBA00023136"/>
    </source>
</evidence>
<dbReference type="Proteomes" id="UP000276776">
    <property type="component" value="Unassembled WGS sequence"/>
</dbReference>
<dbReference type="WBParaSite" id="TCLT_0000807601-mRNA-1">
    <property type="protein sequence ID" value="TCLT_0000807601-mRNA-1"/>
    <property type="gene ID" value="TCLT_0000807601"/>
</dbReference>
<comment type="subcellular location">
    <subcellularLocation>
        <location evidence="4">Membrane</location>
        <topology evidence="4">Multi-pass membrane protein</topology>
    </subcellularLocation>
</comment>
<dbReference type="PANTHER" id="PTHR12483:SF127">
    <property type="entry name" value="COPPER TRANSPORT PROTEIN"/>
    <property type="match status" value="1"/>
</dbReference>
<name>A0A0N5D510_THECL</name>
<accession>A0A0N5D510</accession>
<gene>
    <name evidence="5" type="ORF">TCLT_LOCUS8065</name>
</gene>
<keyword evidence="6" id="KW-1185">Reference proteome</keyword>
<dbReference type="PANTHER" id="PTHR12483">
    <property type="entry name" value="SOLUTE CARRIER FAMILY 31 COPPER TRANSPORTERS"/>
    <property type="match status" value="1"/>
</dbReference>
<keyword evidence="3 4" id="KW-0472">Membrane</keyword>
<evidence type="ECO:0000256" key="4">
    <source>
        <dbReference type="RuleBase" id="RU367022"/>
    </source>
</evidence>
<dbReference type="Pfam" id="PF04145">
    <property type="entry name" value="Ctr"/>
    <property type="match status" value="1"/>
</dbReference>
<dbReference type="STRING" id="103827.A0A0N5D510"/>
<dbReference type="InterPro" id="IPR007274">
    <property type="entry name" value="Cop_transporter"/>
</dbReference>
<dbReference type="EMBL" id="UYYF01004578">
    <property type="protein sequence ID" value="VDN05586.1"/>
    <property type="molecule type" value="Genomic_DNA"/>
</dbReference>
<evidence type="ECO:0000313" key="5">
    <source>
        <dbReference type="EMBL" id="VDN05586.1"/>
    </source>
</evidence>
<keyword evidence="1 4" id="KW-0812">Transmembrane</keyword>
<organism evidence="7">
    <name type="scientific">Thelazia callipaeda</name>
    <name type="common">Oriental eyeworm</name>
    <name type="synonym">Parasitic nematode</name>
    <dbReference type="NCBI Taxonomy" id="103827"/>
    <lineage>
        <taxon>Eukaryota</taxon>
        <taxon>Metazoa</taxon>
        <taxon>Ecdysozoa</taxon>
        <taxon>Nematoda</taxon>
        <taxon>Chromadorea</taxon>
        <taxon>Rhabditida</taxon>
        <taxon>Spirurina</taxon>
        <taxon>Spiruromorpha</taxon>
        <taxon>Thelazioidea</taxon>
        <taxon>Thelaziidae</taxon>
        <taxon>Thelazia</taxon>
    </lineage>
</organism>
<evidence type="ECO:0000256" key="1">
    <source>
        <dbReference type="ARBA" id="ARBA00022692"/>
    </source>
</evidence>
<protein>
    <recommendedName>
        <fullName evidence="4">Copper transport protein</fullName>
    </recommendedName>
</protein>
<reference evidence="5 6" key="2">
    <citation type="submission" date="2018-11" db="EMBL/GenBank/DDBJ databases">
        <authorList>
            <consortium name="Pathogen Informatics"/>
        </authorList>
    </citation>
    <scope>NUCLEOTIDE SEQUENCE [LARGE SCALE GENOMIC DNA]</scope>
</reference>
<evidence type="ECO:0000313" key="7">
    <source>
        <dbReference type="WBParaSite" id="TCLT_0000807601-mRNA-1"/>
    </source>
</evidence>
<comment type="similarity">
    <text evidence="4">Belongs to the copper transporter (Ctr) (TC 1.A.56) family. SLC31A subfamily.</text>
</comment>
<feature type="transmembrane region" description="Helical" evidence="4">
    <location>
        <begin position="60"/>
        <end position="80"/>
    </location>
</feature>
<evidence type="ECO:0000256" key="2">
    <source>
        <dbReference type="ARBA" id="ARBA00022989"/>
    </source>
</evidence>